<reference evidence="4" key="1">
    <citation type="submission" date="2022-12" db="EMBL/GenBank/DDBJ databases">
        <title>Draft genome assemblies for two species of Escallonia (Escalloniales).</title>
        <authorList>
            <person name="Chanderbali A."/>
            <person name="Dervinis C."/>
            <person name="Anghel I."/>
            <person name="Soltis D."/>
            <person name="Soltis P."/>
            <person name="Zapata F."/>
        </authorList>
    </citation>
    <scope>NUCLEOTIDE SEQUENCE</scope>
    <source>
        <strain evidence="4">UCBG92.1500</strain>
        <tissue evidence="4">Leaf</tissue>
    </source>
</reference>
<dbReference type="InterPro" id="IPR026057">
    <property type="entry name" value="TBL_C"/>
</dbReference>
<evidence type="ECO:0000259" key="3">
    <source>
        <dbReference type="Pfam" id="PF13839"/>
    </source>
</evidence>
<sequence length="157" mass="17083">MDDYFAANLNVADRGIPFSLRMSFQAALNHINQYEACKSIPSILRKSSPAHFNNGSRNAGGNCSRTSPQNESEVETGGDEIGRVDKKAKRFEGLDVKGAMLMRATKSGQKGEEVLMGTQRLTGATNGRRDTMTVFTVRVTNLASSAIQATKTVSYCR</sequence>
<comment type="similarity">
    <text evidence="1">Belongs to the PC-esterase family. TBL subfamily.</text>
</comment>
<evidence type="ECO:0000313" key="4">
    <source>
        <dbReference type="EMBL" id="KAK2971224.1"/>
    </source>
</evidence>
<feature type="compositionally biased region" description="Polar residues" evidence="2">
    <location>
        <begin position="50"/>
        <end position="71"/>
    </location>
</feature>
<feature type="domain" description="Trichome birefringence-like C-terminal" evidence="3">
    <location>
        <begin position="10"/>
        <end position="104"/>
    </location>
</feature>
<gene>
    <name evidence="4" type="ORF">RJ640_029902</name>
</gene>
<keyword evidence="5" id="KW-1185">Reference proteome</keyword>
<dbReference type="Pfam" id="PF13839">
    <property type="entry name" value="PC-Esterase"/>
    <property type="match status" value="1"/>
</dbReference>
<proteinExistence type="inferred from homology"/>
<name>A0AA88QIG0_9ASTE</name>
<evidence type="ECO:0000256" key="2">
    <source>
        <dbReference type="SAM" id="MobiDB-lite"/>
    </source>
</evidence>
<accession>A0AA88QIG0</accession>
<dbReference type="GO" id="GO:0016740">
    <property type="term" value="F:transferase activity"/>
    <property type="evidence" value="ECO:0007669"/>
    <property type="project" value="InterPro"/>
</dbReference>
<dbReference type="Proteomes" id="UP001187471">
    <property type="component" value="Unassembled WGS sequence"/>
</dbReference>
<evidence type="ECO:0000313" key="5">
    <source>
        <dbReference type="Proteomes" id="UP001187471"/>
    </source>
</evidence>
<comment type="caution">
    <text evidence="4">The sequence shown here is derived from an EMBL/GenBank/DDBJ whole genome shotgun (WGS) entry which is preliminary data.</text>
</comment>
<feature type="region of interest" description="Disordered" evidence="2">
    <location>
        <begin position="48"/>
        <end position="83"/>
    </location>
</feature>
<dbReference type="EMBL" id="JAVXUO010002598">
    <property type="protein sequence ID" value="KAK2971224.1"/>
    <property type="molecule type" value="Genomic_DNA"/>
</dbReference>
<dbReference type="AlphaFoldDB" id="A0AA88QIG0"/>
<evidence type="ECO:0000256" key="1">
    <source>
        <dbReference type="ARBA" id="ARBA00007727"/>
    </source>
</evidence>
<protein>
    <recommendedName>
        <fullName evidence="3">Trichome birefringence-like C-terminal domain-containing protein</fullName>
    </recommendedName>
</protein>
<organism evidence="4 5">
    <name type="scientific">Escallonia rubra</name>
    <dbReference type="NCBI Taxonomy" id="112253"/>
    <lineage>
        <taxon>Eukaryota</taxon>
        <taxon>Viridiplantae</taxon>
        <taxon>Streptophyta</taxon>
        <taxon>Embryophyta</taxon>
        <taxon>Tracheophyta</taxon>
        <taxon>Spermatophyta</taxon>
        <taxon>Magnoliopsida</taxon>
        <taxon>eudicotyledons</taxon>
        <taxon>Gunneridae</taxon>
        <taxon>Pentapetalae</taxon>
        <taxon>asterids</taxon>
        <taxon>campanulids</taxon>
        <taxon>Escalloniales</taxon>
        <taxon>Escalloniaceae</taxon>
        <taxon>Escallonia</taxon>
    </lineage>
</organism>